<dbReference type="EMBL" id="QZWG01000011">
    <property type="protein sequence ID" value="RZB80964.1"/>
    <property type="molecule type" value="Genomic_DNA"/>
</dbReference>
<proteinExistence type="predicted"/>
<evidence type="ECO:0000313" key="1">
    <source>
        <dbReference type="EMBL" id="RZB80964.1"/>
    </source>
</evidence>
<sequence length="197" mass="23250">MFKIESRTLQDSRGKLISRIKNQDSRIKLPRIKTQDSRIKRRLNQDKYEKLDTWPSKPVVQNVLGKFCSVPEWERGKKMVNQESFIADTIQKGGDQIKKIVKDNKEMEMTILMYQCFNTGIVEPGNNMTMSDLNVLFVYDIALCGACRPWIFFINGVLCFLKINGSEMENENDWRHHFKEKMSQEEAHHHRKPWIRA</sequence>
<evidence type="ECO:0000313" key="2">
    <source>
        <dbReference type="Proteomes" id="UP000289340"/>
    </source>
</evidence>
<keyword evidence="2" id="KW-1185">Reference proteome</keyword>
<accession>A0A445I4W5</accession>
<gene>
    <name evidence="1" type="ORF">D0Y65_030627</name>
</gene>
<name>A0A445I4W5_GLYSO</name>
<dbReference type="AlphaFoldDB" id="A0A445I4W5"/>
<protein>
    <submittedName>
        <fullName evidence="1">Agamous-like MADS-box protein AGL80</fullName>
    </submittedName>
</protein>
<dbReference type="Proteomes" id="UP000289340">
    <property type="component" value="Chromosome 11"/>
</dbReference>
<reference evidence="1 2" key="1">
    <citation type="submission" date="2018-09" db="EMBL/GenBank/DDBJ databases">
        <title>A high-quality reference genome of wild soybean provides a powerful tool to mine soybean genomes.</title>
        <authorList>
            <person name="Xie M."/>
            <person name="Chung C.Y.L."/>
            <person name="Li M.-W."/>
            <person name="Wong F.-L."/>
            <person name="Chan T.-F."/>
            <person name="Lam H.-M."/>
        </authorList>
    </citation>
    <scope>NUCLEOTIDE SEQUENCE [LARGE SCALE GENOMIC DNA]</scope>
    <source>
        <strain evidence="2">cv. W05</strain>
        <tissue evidence="1">Hypocotyl of etiolated seedlings</tissue>
    </source>
</reference>
<comment type="caution">
    <text evidence="1">The sequence shown here is derived from an EMBL/GenBank/DDBJ whole genome shotgun (WGS) entry which is preliminary data.</text>
</comment>
<organism evidence="1 2">
    <name type="scientific">Glycine soja</name>
    <name type="common">Wild soybean</name>
    <dbReference type="NCBI Taxonomy" id="3848"/>
    <lineage>
        <taxon>Eukaryota</taxon>
        <taxon>Viridiplantae</taxon>
        <taxon>Streptophyta</taxon>
        <taxon>Embryophyta</taxon>
        <taxon>Tracheophyta</taxon>
        <taxon>Spermatophyta</taxon>
        <taxon>Magnoliopsida</taxon>
        <taxon>eudicotyledons</taxon>
        <taxon>Gunneridae</taxon>
        <taxon>Pentapetalae</taxon>
        <taxon>rosids</taxon>
        <taxon>fabids</taxon>
        <taxon>Fabales</taxon>
        <taxon>Fabaceae</taxon>
        <taxon>Papilionoideae</taxon>
        <taxon>50 kb inversion clade</taxon>
        <taxon>NPAAA clade</taxon>
        <taxon>indigoferoid/millettioid clade</taxon>
        <taxon>Phaseoleae</taxon>
        <taxon>Glycine</taxon>
        <taxon>Glycine subgen. Soja</taxon>
    </lineage>
</organism>